<dbReference type="InterPro" id="IPR003488">
    <property type="entry name" value="DprA"/>
</dbReference>
<protein>
    <submittedName>
        <fullName evidence="4">DNA-processing protein DprA</fullName>
    </submittedName>
</protein>
<sequence>MADLPFDLADVRLAAAAWSRIVESPDPAAGALVAELGPGAALDWLCTVADGRHDAGDPRWRQAVERWAPRLHRLDVRRELDVLDRLGGTLVVPGDERWPGGLDDLGAERPFALWIRGDPAVLRRRGVAVVGARAATSYGQHVAAELAGGIAEAGLSVVSGGAYGIDASAHRGALAVDGTTTAFLAGGIDRLYPAGNAALLESVAKAGAVASEVPPGSVPTRNRFLARNRLIAAISASTVVVEAAWRSGALSTAGHAAALSRPVGAVPGPVTSMASAGCHRLMREQSAVCVTDAQEALELAGGAGEHLPDGRAAPLGLLDGLDQVASRVLDALPARGSAPVANVARAAGLSVAEVRSALGRLDLDGRVGRDGSRWRRRRGQS</sequence>
<dbReference type="Proteomes" id="UP001596455">
    <property type="component" value="Unassembled WGS sequence"/>
</dbReference>
<reference evidence="5" key="1">
    <citation type="journal article" date="2019" name="Int. J. Syst. Evol. Microbiol.">
        <title>The Global Catalogue of Microorganisms (GCM) 10K type strain sequencing project: providing services to taxonomists for standard genome sequencing and annotation.</title>
        <authorList>
            <consortium name="The Broad Institute Genomics Platform"/>
            <consortium name="The Broad Institute Genome Sequencing Center for Infectious Disease"/>
            <person name="Wu L."/>
            <person name="Ma J."/>
        </authorList>
    </citation>
    <scope>NUCLEOTIDE SEQUENCE [LARGE SCALE GENOMIC DNA]</scope>
    <source>
        <strain evidence="5">JCM 1490</strain>
    </source>
</reference>
<evidence type="ECO:0000259" key="3">
    <source>
        <dbReference type="Pfam" id="PF17782"/>
    </source>
</evidence>
<keyword evidence="5" id="KW-1185">Reference proteome</keyword>
<evidence type="ECO:0000313" key="4">
    <source>
        <dbReference type="EMBL" id="MFC7405261.1"/>
    </source>
</evidence>
<feature type="domain" description="DprA winged helix" evidence="3">
    <location>
        <begin position="319"/>
        <end position="369"/>
    </location>
</feature>
<evidence type="ECO:0000259" key="2">
    <source>
        <dbReference type="Pfam" id="PF02481"/>
    </source>
</evidence>
<evidence type="ECO:0000313" key="5">
    <source>
        <dbReference type="Proteomes" id="UP001596455"/>
    </source>
</evidence>
<dbReference type="InterPro" id="IPR041614">
    <property type="entry name" value="DprA_WH"/>
</dbReference>
<gene>
    <name evidence="4" type="primary">dprA</name>
    <name evidence="4" type="ORF">ACFQQL_09100</name>
</gene>
<dbReference type="Gene3D" id="1.10.10.10">
    <property type="entry name" value="Winged helix-like DNA-binding domain superfamily/Winged helix DNA-binding domain"/>
    <property type="match status" value="1"/>
</dbReference>
<comment type="caution">
    <text evidence="4">The sequence shown here is derived from an EMBL/GenBank/DDBJ whole genome shotgun (WGS) entry which is preliminary data.</text>
</comment>
<proteinExistence type="inferred from homology"/>
<dbReference type="Pfam" id="PF02481">
    <property type="entry name" value="DNA_processg_A"/>
    <property type="match status" value="1"/>
</dbReference>
<name>A0ABW2Q7R4_9MICO</name>
<evidence type="ECO:0000256" key="1">
    <source>
        <dbReference type="ARBA" id="ARBA00006525"/>
    </source>
</evidence>
<dbReference type="InterPro" id="IPR036388">
    <property type="entry name" value="WH-like_DNA-bd_sf"/>
</dbReference>
<dbReference type="InterPro" id="IPR057666">
    <property type="entry name" value="DrpA_SLOG"/>
</dbReference>
<dbReference type="Gene3D" id="3.40.50.450">
    <property type="match status" value="1"/>
</dbReference>
<dbReference type="EMBL" id="JBHTCQ010000001">
    <property type="protein sequence ID" value="MFC7405261.1"/>
    <property type="molecule type" value="Genomic_DNA"/>
</dbReference>
<accession>A0ABW2Q7R4</accession>
<dbReference type="PANTHER" id="PTHR43022">
    <property type="entry name" value="PROTEIN SMF"/>
    <property type="match status" value="1"/>
</dbReference>
<dbReference type="PANTHER" id="PTHR43022:SF1">
    <property type="entry name" value="PROTEIN SMF"/>
    <property type="match status" value="1"/>
</dbReference>
<organism evidence="4 5">
    <name type="scientific">Georgenia alba</name>
    <dbReference type="NCBI Taxonomy" id="2233858"/>
    <lineage>
        <taxon>Bacteria</taxon>
        <taxon>Bacillati</taxon>
        <taxon>Actinomycetota</taxon>
        <taxon>Actinomycetes</taxon>
        <taxon>Micrococcales</taxon>
        <taxon>Bogoriellaceae</taxon>
        <taxon>Georgenia</taxon>
    </lineage>
</organism>
<dbReference type="Pfam" id="PF17782">
    <property type="entry name" value="WHD_DprA"/>
    <property type="match status" value="1"/>
</dbReference>
<comment type="similarity">
    <text evidence="1">Belongs to the DprA/Smf family.</text>
</comment>
<dbReference type="RefSeq" id="WP_382393430.1">
    <property type="nucleotide sequence ID" value="NZ_JBHTCQ010000001.1"/>
</dbReference>
<dbReference type="NCBIfam" id="TIGR00732">
    <property type="entry name" value="dprA"/>
    <property type="match status" value="1"/>
</dbReference>
<feature type="domain" description="Smf/DprA SLOG" evidence="2">
    <location>
        <begin position="90"/>
        <end position="298"/>
    </location>
</feature>
<dbReference type="SUPFAM" id="SSF102405">
    <property type="entry name" value="MCP/YpsA-like"/>
    <property type="match status" value="1"/>
</dbReference>